<protein>
    <submittedName>
        <fullName evidence="2">Uncharacterized protein</fullName>
    </submittedName>
</protein>
<name>A0A834MAW3_RHYFE</name>
<dbReference type="EMBL" id="JAACXV010004887">
    <property type="protein sequence ID" value="KAF7276958.1"/>
    <property type="molecule type" value="Genomic_DNA"/>
</dbReference>
<comment type="caution">
    <text evidence="2">The sequence shown here is derived from an EMBL/GenBank/DDBJ whole genome shotgun (WGS) entry which is preliminary data.</text>
</comment>
<organism evidence="2 3">
    <name type="scientific">Rhynchophorus ferrugineus</name>
    <name type="common">Red palm weevil</name>
    <name type="synonym">Curculio ferrugineus</name>
    <dbReference type="NCBI Taxonomy" id="354439"/>
    <lineage>
        <taxon>Eukaryota</taxon>
        <taxon>Metazoa</taxon>
        <taxon>Ecdysozoa</taxon>
        <taxon>Arthropoda</taxon>
        <taxon>Hexapoda</taxon>
        <taxon>Insecta</taxon>
        <taxon>Pterygota</taxon>
        <taxon>Neoptera</taxon>
        <taxon>Endopterygota</taxon>
        <taxon>Coleoptera</taxon>
        <taxon>Polyphaga</taxon>
        <taxon>Cucujiformia</taxon>
        <taxon>Curculionidae</taxon>
        <taxon>Dryophthorinae</taxon>
        <taxon>Rhynchophorus</taxon>
    </lineage>
</organism>
<proteinExistence type="predicted"/>
<keyword evidence="3" id="KW-1185">Reference proteome</keyword>
<accession>A0A834MAW3</accession>
<feature type="compositionally biased region" description="Basic and acidic residues" evidence="1">
    <location>
        <begin position="79"/>
        <end position="88"/>
    </location>
</feature>
<sequence>MDYIFVTFKNGRFDESSTSDESENTNFLPLPSSRSPFLLFFCVCTTTSKDRERSACYPRQRVVGVEGGGHRSYAPEEDAISHSARDHQPIIGPGDVG</sequence>
<reference evidence="2" key="1">
    <citation type="submission" date="2020-08" db="EMBL/GenBank/DDBJ databases">
        <title>Genome sequencing and assembly of the red palm weevil Rhynchophorus ferrugineus.</title>
        <authorList>
            <person name="Dias G.B."/>
            <person name="Bergman C.M."/>
            <person name="Manee M."/>
        </authorList>
    </citation>
    <scope>NUCLEOTIDE SEQUENCE</scope>
    <source>
        <strain evidence="2">AA-2017</strain>
        <tissue evidence="2">Whole larva</tissue>
    </source>
</reference>
<feature type="region of interest" description="Disordered" evidence="1">
    <location>
        <begin position="67"/>
        <end position="97"/>
    </location>
</feature>
<dbReference type="AlphaFoldDB" id="A0A834MAW3"/>
<gene>
    <name evidence="2" type="ORF">GWI33_009614</name>
</gene>
<dbReference type="Proteomes" id="UP000625711">
    <property type="component" value="Unassembled WGS sequence"/>
</dbReference>
<evidence type="ECO:0000313" key="3">
    <source>
        <dbReference type="Proteomes" id="UP000625711"/>
    </source>
</evidence>
<evidence type="ECO:0000256" key="1">
    <source>
        <dbReference type="SAM" id="MobiDB-lite"/>
    </source>
</evidence>
<evidence type="ECO:0000313" key="2">
    <source>
        <dbReference type="EMBL" id="KAF7276958.1"/>
    </source>
</evidence>